<feature type="compositionally biased region" description="Pro residues" evidence="1">
    <location>
        <begin position="91"/>
        <end position="100"/>
    </location>
</feature>
<feature type="compositionally biased region" description="Basic and acidic residues" evidence="1">
    <location>
        <begin position="1"/>
        <end position="13"/>
    </location>
</feature>
<feature type="region of interest" description="Disordered" evidence="1">
    <location>
        <begin position="1"/>
        <end position="219"/>
    </location>
</feature>
<dbReference type="eggNOG" id="ENOG5032WI4">
    <property type="taxonomic scope" value="Bacteria"/>
</dbReference>
<feature type="compositionally biased region" description="Polar residues" evidence="1">
    <location>
        <begin position="1060"/>
        <end position="1069"/>
    </location>
</feature>
<dbReference type="KEGG" id="pac:PPA1874"/>
<feature type="region of interest" description="Disordered" evidence="1">
    <location>
        <begin position="1045"/>
        <end position="1100"/>
    </location>
</feature>
<feature type="compositionally biased region" description="Pro residues" evidence="1">
    <location>
        <begin position="1073"/>
        <end position="1084"/>
    </location>
</feature>
<keyword evidence="2" id="KW-0472">Membrane</keyword>
<feature type="compositionally biased region" description="Polar residues" evidence="1">
    <location>
        <begin position="196"/>
        <end position="211"/>
    </location>
</feature>
<feature type="transmembrane region" description="Helical" evidence="2">
    <location>
        <begin position="268"/>
        <end position="289"/>
    </location>
</feature>
<reference evidence="3 4" key="1">
    <citation type="journal article" date="2004" name="Science">
        <title>The complete genome sequence of Propionibacterium acnes, a commensal of human skin.</title>
        <authorList>
            <person name="Bruggemann H."/>
            <person name="Henne A."/>
            <person name="Hoster F."/>
            <person name="Liesegang H."/>
            <person name="Wiezer A."/>
            <person name="Strittmatter A."/>
            <person name="Hujer S."/>
            <person name="Durre P."/>
            <person name="Gottschalk G."/>
        </authorList>
    </citation>
    <scope>NUCLEOTIDE SEQUENCE [LARGE SCALE GENOMIC DNA]</scope>
    <source>
        <strain evidence="4">DSM 16379 / KPA171202</strain>
    </source>
</reference>
<proteinExistence type="predicted"/>
<feature type="compositionally biased region" description="Polar residues" evidence="1">
    <location>
        <begin position="14"/>
        <end position="34"/>
    </location>
</feature>
<feature type="transmembrane region" description="Helical" evidence="2">
    <location>
        <begin position="1010"/>
        <end position="1029"/>
    </location>
</feature>
<evidence type="ECO:0000256" key="2">
    <source>
        <dbReference type="SAM" id="Phobius"/>
    </source>
</evidence>
<feature type="compositionally biased region" description="Low complexity" evidence="1">
    <location>
        <begin position="146"/>
        <end position="165"/>
    </location>
</feature>
<name>Q6A6L6_CUTAK</name>
<sequence length="1100" mass="118286">MTDESGHDKEQHDQLSTSNQSNNAYDSIDPSQTVIRPAPTPTPQPSSGPEILADGRGTGPADQPGRPDGGFGQPAAGPASVGGEPQRQPQTMPPNPPLPNQPHQSGGFTGPQGSPRPDQLNGPRPGWQSGWQPQGHSGPYGPGPQPGQQMGHPGVQPGQQSVPQPGTAPAYPAQAPGQRSGVQPGMAPNPGHPGPYQTSPQQGGYTITQPLPTMPAAGQAPMMQQPYQGALAVQPSSNWFADAWGVFRRIWRGDVLEAFDLSMASRKFWLWTGLAQAGFAGLAYANLLWRVMSSIDNGANHVTHSFLGWFAMDDPNQSYEITGFDFSAWLKAFITMFLAVAVVFAVRPLFIKMVYAWRQSRQTWEVAYTVNSVATLSSTFVVAVVSVLWFVPSGALVLVGLVMLGALGAMCQFLGELLLYTGVNKTGGFPPIFSFPARPARHWDWLLRGSGCRTLVALRHGRQGDHVMSPTVSERRLSAPMRRGIVALCVAMAFVLSGCGAVIGTTLKVNDDGSGSRSLTVTFTNDDSDEAKQMFAKPLSVYDASIKKHVPSQLTYNGLHMQGKSMVASFQLDFSSPQDYLTKVRAIIGGSKDPTSDIQNINTPLVNGVVGKENFTSHDLLEWLPDGLEQDGIVDSGNVGNVLDSENNMTLTIGGKNFTSQTPLDIEHVADNGFDQVVVQLNFKSMKDVGAVVWYFSEQAWGADKENKVKAFLDQVTKDGNGEAADAKSDDLPENVRQRLSSTYPVGKKVTIKAGSLDEVDKRVAQALGNKSGSLKISPGQAKQSDPSSGATAAFVIPLSLTSQVSCSAICSRDAGDPVMVVTHPSQWVDEDSSAPSDEGQTSTQIIRGDAPLTLDVPLETKKTSTAIHLNPGKEVSYEANLTFDNAVLGDNKEEVKKLLRGVRNWSVEQKSDKSTTQYTVRGSADDALTFSKKYSGSDSPLVVENELKPTTFKNHWMIVITPLDWMPRGEIKIITDHGKFDDGSSEKTWTPGESTVFRTRASTLRTGPVAAAVVIGVLIVAAAVLAYFKRDAIRAWRKKRAEAARQQAAQNGQYRIPAQGQTPQNQQWPSQPGAPVPPSPGGYPPDRSGGGQWTENDLQ</sequence>
<dbReference type="Proteomes" id="UP000000603">
    <property type="component" value="Chromosome"/>
</dbReference>
<evidence type="ECO:0000256" key="1">
    <source>
        <dbReference type="SAM" id="MobiDB-lite"/>
    </source>
</evidence>
<gene>
    <name evidence="3" type="ordered locus">PPA1874</name>
</gene>
<dbReference type="EMBL" id="AE017283">
    <property type="protein sequence ID" value="AAT83597.1"/>
    <property type="molecule type" value="Genomic_DNA"/>
</dbReference>
<protein>
    <submittedName>
        <fullName evidence="3">Hypothetical transmembrane protein</fullName>
    </submittedName>
</protein>
<feature type="transmembrane region" description="Helical" evidence="2">
    <location>
        <begin position="328"/>
        <end position="346"/>
    </location>
</feature>
<dbReference type="EnsemblBacteria" id="AAT83597">
    <property type="protein sequence ID" value="AAT83597"/>
    <property type="gene ID" value="PPA1874"/>
</dbReference>
<keyword evidence="2" id="KW-1133">Transmembrane helix</keyword>
<dbReference type="AlphaFoldDB" id="Q6A6L6"/>
<dbReference type="HOGENOM" id="CLU_309694_0_0_11"/>
<evidence type="ECO:0000313" key="4">
    <source>
        <dbReference type="Proteomes" id="UP000000603"/>
    </source>
</evidence>
<organism evidence="3 4">
    <name type="scientific">Cutibacterium acnes (strain DSM 16379 / KPA171202)</name>
    <name type="common">Propionibacterium acnes</name>
    <dbReference type="NCBI Taxonomy" id="267747"/>
    <lineage>
        <taxon>Bacteria</taxon>
        <taxon>Bacillati</taxon>
        <taxon>Actinomycetota</taxon>
        <taxon>Actinomycetes</taxon>
        <taxon>Propionibacteriales</taxon>
        <taxon>Propionibacteriaceae</taxon>
        <taxon>Cutibacterium</taxon>
    </lineage>
</organism>
<accession>Q6A6L6</accession>
<feature type="transmembrane region" description="Helical" evidence="2">
    <location>
        <begin position="397"/>
        <end position="420"/>
    </location>
</feature>
<feature type="transmembrane region" description="Helical" evidence="2">
    <location>
        <begin position="485"/>
        <end position="507"/>
    </location>
</feature>
<feature type="transmembrane region" description="Helical" evidence="2">
    <location>
        <begin position="366"/>
        <end position="391"/>
    </location>
</feature>
<keyword evidence="2 3" id="KW-0812">Transmembrane</keyword>
<evidence type="ECO:0000313" key="3">
    <source>
        <dbReference type="EMBL" id="AAT83597.1"/>
    </source>
</evidence>
<dbReference type="RefSeq" id="WP_011183938.1">
    <property type="nucleotide sequence ID" value="NC_006085.1"/>
</dbReference>